<feature type="transmembrane region" description="Helical" evidence="1">
    <location>
        <begin position="46"/>
        <end position="69"/>
    </location>
</feature>
<evidence type="ECO:0000256" key="1">
    <source>
        <dbReference type="SAM" id="Phobius"/>
    </source>
</evidence>
<dbReference type="InterPro" id="IPR036909">
    <property type="entry name" value="Cyt_c-like_dom_sf"/>
</dbReference>
<feature type="transmembrane region" description="Helical" evidence="1">
    <location>
        <begin position="107"/>
        <end position="126"/>
    </location>
</feature>
<dbReference type="Proteomes" id="UP000290204">
    <property type="component" value="Unassembled WGS sequence"/>
</dbReference>
<organism evidence="4 5">
    <name type="scientific">Lacibacter luteus</name>
    <dbReference type="NCBI Taxonomy" id="2508719"/>
    <lineage>
        <taxon>Bacteria</taxon>
        <taxon>Pseudomonadati</taxon>
        <taxon>Bacteroidota</taxon>
        <taxon>Chitinophagia</taxon>
        <taxon>Chitinophagales</taxon>
        <taxon>Chitinophagaceae</taxon>
        <taxon>Lacibacter</taxon>
    </lineage>
</organism>
<evidence type="ECO:0000313" key="4">
    <source>
        <dbReference type="EMBL" id="RXK61699.1"/>
    </source>
</evidence>
<dbReference type="GO" id="GO:0009055">
    <property type="term" value="F:electron transfer activity"/>
    <property type="evidence" value="ECO:0007669"/>
    <property type="project" value="InterPro"/>
</dbReference>
<dbReference type="AlphaFoldDB" id="A0A4Q1CM64"/>
<dbReference type="SUPFAM" id="SSF52047">
    <property type="entry name" value="RNI-like"/>
    <property type="match status" value="1"/>
</dbReference>
<evidence type="ECO:0000259" key="3">
    <source>
        <dbReference type="Pfam" id="PF09990"/>
    </source>
</evidence>
<dbReference type="InterPro" id="IPR032675">
    <property type="entry name" value="LRR_dom_sf"/>
</dbReference>
<dbReference type="InterPro" id="IPR019251">
    <property type="entry name" value="DUF2231_TM"/>
</dbReference>
<dbReference type="Gene3D" id="3.80.10.10">
    <property type="entry name" value="Ribonuclease Inhibitor"/>
    <property type="match status" value="1"/>
</dbReference>
<dbReference type="SUPFAM" id="SSF46626">
    <property type="entry name" value="Cytochrome c"/>
    <property type="match status" value="1"/>
</dbReference>
<evidence type="ECO:0000259" key="2">
    <source>
        <dbReference type="Pfam" id="PF07635"/>
    </source>
</evidence>
<gene>
    <name evidence="4" type="ORF">ESA94_01405</name>
</gene>
<keyword evidence="5" id="KW-1185">Reference proteome</keyword>
<feature type="domain" description="Cytochrome C Planctomycete-type" evidence="2">
    <location>
        <begin position="172"/>
        <end position="231"/>
    </location>
</feature>
<dbReference type="PANTHER" id="PTHR35889:SF3">
    <property type="entry name" value="F-BOX DOMAIN-CONTAINING PROTEIN"/>
    <property type="match status" value="1"/>
</dbReference>
<feature type="transmembrane region" description="Helical" evidence="1">
    <location>
        <begin position="81"/>
        <end position="100"/>
    </location>
</feature>
<dbReference type="GO" id="GO:0020037">
    <property type="term" value="F:heme binding"/>
    <property type="evidence" value="ECO:0007669"/>
    <property type="project" value="InterPro"/>
</dbReference>
<protein>
    <submittedName>
        <fullName evidence="4">Uncharacterized protein</fullName>
    </submittedName>
</protein>
<dbReference type="OrthoDB" id="713772at2"/>
<dbReference type="Pfam" id="PF07635">
    <property type="entry name" value="PSCyt1"/>
    <property type="match status" value="1"/>
</dbReference>
<dbReference type="EMBL" id="SDHW01000001">
    <property type="protein sequence ID" value="RXK61699.1"/>
    <property type="molecule type" value="Genomic_DNA"/>
</dbReference>
<dbReference type="PANTHER" id="PTHR35889">
    <property type="entry name" value="CYCLOINULO-OLIGOSACCHARIDE FRUCTANOTRANSFERASE-RELATED"/>
    <property type="match status" value="1"/>
</dbReference>
<reference evidence="4 5" key="1">
    <citation type="submission" date="2019-01" db="EMBL/GenBank/DDBJ databases">
        <title>Lacibacter sp. strain TTM-7.</title>
        <authorList>
            <person name="Chen W.-M."/>
        </authorList>
    </citation>
    <scope>NUCLEOTIDE SEQUENCE [LARGE SCALE GENOMIC DNA]</scope>
    <source>
        <strain evidence="4 5">TTM-7</strain>
    </source>
</reference>
<evidence type="ECO:0000313" key="5">
    <source>
        <dbReference type="Proteomes" id="UP000290204"/>
    </source>
</evidence>
<comment type="caution">
    <text evidence="4">The sequence shown here is derived from an EMBL/GenBank/DDBJ whole genome shotgun (WGS) entry which is preliminary data.</text>
</comment>
<dbReference type="Pfam" id="PF09990">
    <property type="entry name" value="DUF2231"/>
    <property type="match status" value="1"/>
</dbReference>
<keyword evidence="1" id="KW-1133">Transmembrane helix</keyword>
<dbReference type="InterPro" id="IPR011429">
    <property type="entry name" value="Cyt_c_Planctomycete-type"/>
</dbReference>
<feature type="domain" description="DUF2231" evidence="3">
    <location>
        <begin position="13"/>
        <end position="128"/>
    </location>
</feature>
<proteinExistence type="predicted"/>
<feature type="transmembrane region" description="Helical" evidence="1">
    <location>
        <begin position="12"/>
        <end position="34"/>
    </location>
</feature>
<accession>A0A4Q1CM64</accession>
<sequence>MMLLTISEFLGRFHPVLVHLPIGILLIAAVFYFLSLREKYKALQQATSVALLLGMLSAVGSSISGYLLSISGDYEADIVSIHKWMGFAVAAIAIVSYFLYTRKSNAVKWTIGLMTILIFITGHSGGSLTHGSDYLTKSIAVTATKKEQKRIANVQEAVLYSDVVQPILEEKCYSCHNAAKQKGKLRLDGPEWISKGGKQGEVVITGKADESELIKRLLLTKQHEDHMPPKEKPQLSEKEIALLHWWINSGLSFDKKVKDLAQTEKIKPLLLSLQTAAGNEVKAKPQLPEASVEQADVAAIKKLTDRGVVVLPVAQNSNYLLVNFVTVQNLKEEDIKLLLGIKKQLVWLKLGNQPVTDDMLTSIAQCKALTRLDLNQTKITDKGFIHLQQLPNLQTLNLVGTAVTINGLTQLKNIKALQAIYLYQTSVDKQSYAAIKTALPKVAIDTGGYIVPTLPGDTTVFVKPKAE</sequence>
<name>A0A4Q1CM64_9BACT</name>
<keyword evidence="1" id="KW-0812">Transmembrane</keyword>
<keyword evidence="1" id="KW-0472">Membrane</keyword>